<sequence length="117" mass="13318">MAAESRIALMKERFYRTLASLRNLTNAINTAFIEDERYKELIEELVIDEVLAEMNKLIPNKTDTDQPNFIELQVTQAETKNINDLLNAEISFSWTAPQTNSTPLVDTKTSDSIAMVH</sequence>
<accession>A0A9N9R9S7</accession>
<protein>
    <submittedName>
        <fullName evidence="1">Uncharacterized protein</fullName>
    </submittedName>
</protein>
<proteinExistence type="predicted"/>
<dbReference type="Proteomes" id="UP001153714">
    <property type="component" value="Chromosome 5"/>
</dbReference>
<evidence type="ECO:0000313" key="1">
    <source>
        <dbReference type="EMBL" id="CAG9793240.1"/>
    </source>
</evidence>
<reference evidence="1" key="2">
    <citation type="submission" date="2022-10" db="EMBL/GenBank/DDBJ databases">
        <authorList>
            <consortium name="ENA_rothamsted_submissions"/>
            <consortium name="culmorum"/>
            <person name="King R."/>
        </authorList>
    </citation>
    <scope>NUCLEOTIDE SEQUENCE</scope>
</reference>
<dbReference type="EMBL" id="OU893336">
    <property type="protein sequence ID" value="CAG9793240.1"/>
    <property type="molecule type" value="Genomic_DNA"/>
</dbReference>
<gene>
    <name evidence="1" type="ORF">DIATSA_LOCUS10700</name>
</gene>
<evidence type="ECO:0000313" key="2">
    <source>
        <dbReference type="Proteomes" id="UP001153714"/>
    </source>
</evidence>
<keyword evidence="2" id="KW-1185">Reference proteome</keyword>
<dbReference type="AlphaFoldDB" id="A0A9N9R9S7"/>
<organism evidence="1 2">
    <name type="scientific">Diatraea saccharalis</name>
    <name type="common">sugarcane borer</name>
    <dbReference type="NCBI Taxonomy" id="40085"/>
    <lineage>
        <taxon>Eukaryota</taxon>
        <taxon>Metazoa</taxon>
        <taxon>Ecdysozoa</taxon>
        <taxon>Arthropoda</taxon>
        <taxon>Hexapoda</taxon>
        <taxon>Insecta</taxon>
        <taxon>Pterygota</taxon>
        <taxon>Neoptera</taxon>
        <taxon>Endopterygota</taxon>
        <taxon>Lepidoptera</taxon>
        <taxon>Glossata</taxon>
        <taxon>Ditrysia</taxon>
        <taxon>Pyraloidea</taxon>
        <taxon>Crambidae</taxon>
        <taxon>Crambinae</taxon>
        <taxon>Diatraea</taxon>
    </lineage>
</organism>
<dbReference type="OrthoDB" id="2499658at2759"/>
<reference evidence="1" key="1">
    <citation type="submission" date="2021-12" db="EMBL/GenBank/DDBJ databases">
        <authorList>
            <person name="King R."/>
        </authorList>
    </citation>
    <scope>NUCLEOTIDE SEQUENCE</scope>
</reference>
<name>A0A9N9R9S7_9NEOP</name>